<dbReference type="PROSITE" id="PS51766">
    <property type="entry name" value="DOCKERIN"/>
    <property type="match status" value="1"/>
</dbReference>
<dbReference type="EMBL" id="SNUZ01000016">
    <property type="protein sequence ID" value="MCL3788476.1"/>
    <property type="molecule type" value="Genomic_DNA"/>
</dbReference>
<proteinExistence type="predicted"/>
<evidence type="ECO:0000313" key="4">
    <source>
        <dbReference type="Proteomes" id="UP001056693"/>
    </source>
</evidence>
<feature type="chain" id="PRO_5047371259" description="Dockerin domain-containing protein" evidence="1">
    <location>
        <begin position="27"/>
        <end position="253"/>
    </location>
</feature>
<evidence type="ECO:0000256" key="1">
    <source>
        <dbReference type="SAM" id="SignalP"/>
    </source>
</evidence>
<accession>A0ABT0NJM9</accession>
<sequence length="253" mass="28446">MKKTKILVSTALALCMGATAVIPAFAAENQKFTYTKIGDYNADNAVDISDVTALQLQLVGNEVITGAMLEHLDFNGDGGFNVNDVSEIQKKIVGTDYECYKPLGDSYNNVTEETQYYYYDEKIPGKGIPYEIIYNENNGIVTMNEFDSIKRCNFLITSKEQFCDLFKAESSDFDDEFFKENALYAHIGIIGSNDYSFIESINADGNQLIVSRIDIYAWPKTDDYACCNMLIKLKKSDVENISHILVKQKYGSE</sequence>
<dbReference type="RefSeq" id="WP_249377305.1">
    <property type="nucleotide sequence ID" value="NZ_SNUZ01000016.1"/>
</dbReference>
<dbReference type="CDD" id="cd14256">
    <property type="entry name" value="Dockerin_I"/>
    <property type="match status" value="1"/>
</dbReference>
<gene>
    <name evidence="3" type="ORF">E2N93_10855</name>
</gene>
<protein>
    <recommendedName>
        <fullName evidence="2">Dockerin domain-containing protein</fullName>
    </recommendedName>
</protein>
<dbReference type="InterPro" id="IPR016134">
    <property type="entry name" value="Dockerin_dom"/>
</dbReference>
<dbReference type="Pfam" id="PF00404">
    <property type="entry name" value="Dockerin_1"/>
    <property type="match status" value="1"/>
</dbReference>
<dbReference type="InterPro" id="IPR036439">
    <property type="entry name" value="Dockerin_dom_sf"/>
</dbReference>
<dbReference type="SUPFAM" id="SSF63446">
    <property type="entry name" value="Type I dockerin domain"/>
    <property type="match status" value="1"/>
</dbReference>
<feature type="domain" description="Dockerin" evidence="2">
    <location>
        <begin position="33"/>
        <end position="99"/>
    </location>
</feature>
<keyword evidence="4" id="KW-1185">Reference proteome</keyword>
<name>A0ABT0NJM9_9FIRM</name>
<comment type="caution">
    <text evidence="3">The sequence shown here is derived from an EMBL/GenBank/DDBJ whole genome shotgun (WGS) entry which is preliminary data.</text>
</comment>
<feature type="signal peptide" evidence="1">
    <location>
        <begin position="1"/>
        <end position="26"/>
    </location>
</feature>
<dbReference type="Gene3D" id="1.10.1330.10">
    <property type="entry name" value="Dockerin domain"/>
    <property type="match status" value="1"/>
</dbReference>
<keyword evidence="1" id="KW-0732">Signal</keyword>
<reference evidence="3 4" key="1">
    <citation type="submission" date="2019-03" db="EMBL/GenBank/DDBJ databases">
        <authorList>
            <person name="Molinero N."/>
            <person name="Sanchez B."/>
            <person name="Walker A."/>
            <person name="Duncan S."/>
            <person name="Delgado S."/>
            <person name="Margolles A."/>
        </authorList>
    </citation>
    <scope>NUCLEOTIDE SEQUENCE [LARGE SCALE GENOMIC DNA]</scope>
    <source>
        <strain evidence="3 4">IPLA60002</strain>
    </source>
</reference>
<dbReference type="Proteomes" id="UP001056693">
    <property type="component" value="Unassembled WGS sequence"/>
</dbReference>
<evidence type="ECO:0000259" key="2">
    <source>
        <dbReference type="PROSITE" id="PS51766"/>
    </source>
</evidence>
<organism evidence="3 4">
    <name type="scientific">Ruminococcus bromii</name>
    <dbReference type="NCBI Taxonomy" id="40518"/>
    <lineage>
        <taxon>Bacteria</taxon>
        <taxon>Bacillati</taxon>
        <taxon>Bacillota</taxon>
        <taxon>Clostridia</taxon>
        <taxon>Eubacteriales</taxon>
        <taxon>Oscillospiraceae</taxon>
        <taxon>Ruminococcus</taxon>
    </lineage>
</organism>
<dbReference type="InterPro" id="IPR002105">
    <property type="entry name" value="Dockerin_1_rpt"/>
</dbReference>
<evidence type="ECO:0000313" key="3">
    <source>
        <dbReference type="EMBL" id="MCL3788476.1"/>
    </source>
</evidence>